<protein>
    <submittedName>
        <fullName evidence="3">Uncharacterized protein</fullName>
    </submittedName>
</protein>
<feature type="compositionally biased region" description="Low complexity" evidence="1">
    <location>
        <begin position="216"/>
        <end position="241"/>
    </location>
</feature>
<proteinExistence type="predicted"/>
<dbReference type="EMBL" id="CM032181">
    <property type="protein sequence ID" value="KAG7100244.1"/>
    <property type="molecule type" value="Genomic_DNA"/>
</dbReference>
<dbReference type="PANTHER" id="PTHR40633:SF1">
    <property type="entry name" value="GPI ANCHORED SERINE-THREONINE RICH PROTEIN (AFU_ORTHOLOGUE AFUA_1G03630)"/>
    <property type="match status" value="1"/>
</dbReference>
<reference evidence="3" key="1">
    <citation type="journal article" date="2021" name="Genome Biol. Evol.">
        <title>The assembled and annotated genome of the fairy-ring fungus Marasmius oreades.</title>
        <authorList>
            <person name="Hiltunen M."/>
            <person name="Ament-Velasquez S.L."/>
            <person name="Johannesson H."/>
        </authorList>
    </citation>
    <scope>NUCLEOTIDE SEQUENCE</scope>
    <source>
        <strain evidence="3">03SP1</strain>
    </source>
</reference>
<evidence type="ECO:0000256" key="1">
    <source>
        <dbReference type="SAM" id="MobiDB-lite"/>
    </source>
</evidence>
<comment type="caution">
    <text evidence="3">The sequence shown here is derived from an EMBL/GenBank/DDBJ whole genome shotgun (WGS) entry which is preliminary data.</text>
</comment>
<name>A0A9P8AG40_9AGAR</name>
<dbReference type="PANTHER" id="PTHR40633">
    <property type="entry name" value="MATRIX PROTEIN, PUTATIVE (AFU_ORTHOLOGUE AFUA_8G05410)-RELATED"/>
    <property type="match status" value="1"/>
</dbReference>
<keyword evidence="2" id="KW-0732">Signal</keyword>
<evidence type="ECO:0000256" key="2">
    <source>
        <dbReference type="SAM" id="SignalP"/>
    </source>
</evidence>
<gene>
    <name evidence="3" type="ORF">E1B28_002018</name>
</gene>
<feature type="signal peptide" evidence="2">
    <location>
        <begin position="1"/>
        <end position="21"/>
    </location>
</feature>
<dbReference type="KEGG" id="more:E1B28_002018"/>
<dbReference type="Proteomes" id="UP001049176">
    <property type="component" value="Chromosome 1"/>
</dbReference>
<accession>A0A9P8AG40</accession>
<feature type="chain" id="PRO_5040305910" evidence="2">
    <location>
        <begin position="22"/>
        <end position="273"/>
    </location>
</feature>
<dbReference type="AlphaFoldDB" id="A0A9P8AG40"/>
<feature type="region of interest" description="Disordered" evidence="1">
    <location>
        <begin position="120"/>
        <end position="241"/>
    </location>
</feature>
<organism evidence="3 4">
    <name type="scientific">Marasmius oreades</name>
    <name type="common">fairy-ring Marasmius</name>
    <dbReference type="NCBI Taxonomy" id="181124"/>
    <lineage>
        <taxon>Eukaryota</taxon>
        <taxon>Fungi</taxon>
        <taxon>Dikarya</taxon>
        <taxon>Basidiomycota</taxon>
        <taxon>Agaricomycotina</taxon>
        <taxon>Agaricomycetes</taxon>
        <taxon>Agaricomycetidae</taxon>
        <taxon>Agaricales</taxon>
        <taxon>Marasmiineae</taxon>
        <taxon>Marasmiaceae</taxon>
        <taxon>Marasmius</taxon>
    </lineage>
</organism>
<dbReference type="RefSeq" id="XP_043016714.1">
    <property type="nucleotide sequence ID" value="XM_043148000.1"/>
</dbReference>
<evidence type="ECO:0000313" key="3">
    <source>
        <dbReference type="EMBL" id="KAG7100244.1"/>
    </source>
</evidence>
<feature type="compositionally biased region" description="Low complexity" evidence="1">
    <location>
        <begin position="162"/>
        <end position="208"/>
    </location>
</feature>
<keyword evidence="4" id="KW-1185">Reference proteome</keyword>
<evidence type="ECO:0000313" key="4">
    <source>
        <dbReference type="Proteomes" id="UP001049176"/>
    </source>
</evidence>
<dbReference type="InterPro" id="IPR052982">
    <property type="entry name" value="SRP1/TIP1-like"/>
</dbReference>
<dbReference type="GeneID" id="66071094"/>
<sequence>MISLSLFLSALAFSPLVRTQATPTEPGPGTVFRQGQTCRTVWTGDKDGKWGNMAVELMTGSDLQMVHLTTVGEGLDGNKDGKLEFDCPEVNPYSAIYFLQFSAPEGSGFQWATRFTIADKDGNSVPPPEDTQPNGKKIGWGNGKLVDEKSAKPPPSFQTQANGGTSANSTTTSGTTTPSSNTIVNTSGFTARVTTVTTSSTGTGAKAGPTGGSTSGSGSNNDPSNNGNTANTGNNNSTGSNNQNGAVSVALSNVPWQATLAVVTFSGAAALFL</sequence>
<dbReference type="OrthoDB" id="2432613at2759"/>